<evidence type="ECO:0000256" key="1">
    <source>
        <dbReference type="SAM" id="MobiDB-lite"/>
    </source>
</evidence>
<dbReference type="Gene3D" id="3.40.50.410">
    <property type="entry name" value="von Willebrand factor, type A domain"/>
    <property type="match status" value="1"/>
</dbReference>
<protein>
    <submittedName>
        <fullName evidence="3">von Willebrand factor A domain-containing protein 5A</fullName>
    </submittedName>
</protein>
<feature type="domain" description="VWFA" evidence="2">
    <location>
        <begin position="235"/>
        <end position="405"/>
    </location>
</feature>
<dbReference type="InterPro" id="IPR036465">
    <property type="entry name" value="vWFA_dom_sf"/>
</dbReference>
<dbReference type="SUPFAM" id="SSF53300">
    <property type="entry name" value="vWA-like"/>
    <property type="match status" value="1"/>
</dbReference>
<feature type="compositionally biased region" description="Polar residues" evidence="1">
    <location>
        <begin position="678"/>
        <end position="688"/>
    </location>
</feature>
<comment type="caution">
    <text evidence="3">The sequence shown here is derived from an EMBL/GenBank/DDBJ whole genome shotgun (WGS) entry which is preliminary data.</text>
</comment>
<feature type="region of interest" description="Disordered" evidence="1">
    <location>
        <begin position="646"/>
        <end position="720"/>
    </location>
</feature>
<accession>A0ABR2KXF8</accession>
<feature type="compositionally biased region" description="Low complexity" evidence="1">
    <location>
        <begin position="695"/>
        <end position="716"/>
    </location>
</feature>
<reference evidence="3 4" key="1">
    <citation type="submission" date="2024-04" db="EMBL/GenBank/DDBJ databases">
        <title>Tritrichomonas musculus Genome.</title>
        <authorList>
            <person name="Alves-Ferreira E."/>
            <person name="Grigg M."/>
            <person name="Lorenzi H."/>
            <person name="Galac M."/>
        </authorList>
    </citation>
    <scope>NUCLEOTIDE SEQUENCE [LARGE SCALE GENOMIC DNA]</scope>
    <source>
        <strain evidence="3 4">EAF2021</strain>
    </source>
</reference>
<dbReference type="PANTHER" id="PTHR45737:SF6">
    <property type="entry name" value="VON WILLEBRAND FACTOR A DOMAIN-CONTAINING PROTEIN 5A"/>
    <property type="match status" value="1"/>
</dbReference>
<gene>
    <name evidence="3" type="ORF">M9Y10_013622</name>
</gene>
<keyword evidence="4" id="KW-1185">Reference proteome</keyword>
<feature type="compositionally biased region" description="Polar residues" evidence="1">
    <location>
        <begin position="647"/>
        <end position="664"/>
    </location>
</feature>
<dbReference type="SMART" id="SM00327">
    <property type="entry name" value="VWA"/>
    <property type="match status" value="1"/>
</dbReference>
<dbReference type="PROSITE" id="PS50234">
    <property type="entry name" value="VWFA"/>
    <property type="match status" value="1"/>
</dbReference>
<dbReference type="Proteomes" id="UP001470230">
    <property type="component" value="Unassembled WGS sequence"/>
</dbReference>
<sequence>MPFGNLILSQATFSHYHSPTRKDPQLIKTLITGSILHSFASLTYCELFTTLTDDFYEIFINPPEGCVIYNIKGKYSDKTTEFVVHKLKEPISNGYYGLYSNSDAINLTLGYIQSNASVTIEITCTFTAVLESNSSFKFSFPADSKLLNTQFSTDIILSNSFEDSTKIKSSEGIITYKDNHLIMQPFNLEKKFELTFEFNSPIKSSSFKSKIDQYNYTCLSLLPKSKESNFVLKQEIYLLIDCSGSMHGSKISNAQIALENFLKSLPKNCYFNILRFGTSFEQMFEHSVENNEENISKSIQYASMLKADLGCTDIYSPLMSIISENPKKGFVRQVFALTDGEVDNPANVIAICTANRHIMRVFPFGIGCDVNHAFLMELAKATTGEAHFINNMSIDSISDTVLATLKSSQVAAVVNTQVYLEGIDSFEVAPQPIPSLFANFLTNVIIRYKDDNNANKGEFVLVTGEYGNTSYEETIKIAESDVSIDFHKLFAYQNIRDMEDRLVNLDKPEESELIREKVVRLSIQSHIISSFTGMFTVINGVEQNPDDLQKEMEKYQEEQFKLQRQGPIRQQQFPKQQQIQTQQQFPMQQIQMQQQYPIHQIQMQQQSPIKQMQIQQQSPIQQMQMKQRFPIQQQIPIQQMQMPMQQLCQQRMTQKQSRNQQAFAQRSLPVQKVKRNWGSLQNRPQSATKVFAQAQQKRPNQDQVQKQQKPPNQRQQTRSQIQKDEFVLNLLAKQQSDGSWNDLSLIGQLVNVSSSTPTISDLFSDFPSVKQEMEGLSDTCIITLLVVCWMLSERKETLPSFEREARRGIDYVRSNSNKNVSSDFSSNLHFTNGISWR</sequence>
<proteinExistence type="predicted"/>
<evidence type="ECO:0000313" key="3">
    <source>
        <dbReference type="EMBL" id="KAK8895738.1"/>
    </source>
</evidence>
<dbReference type="InterPro" id="IPR002035">
    <property type="entry name" value="VWF_A"/>
</dbReference>
<dbReference type="PANTHER" id="PTHR45737">
    <property type="entry name" value="VON WILLEBRAND FACTOR A DOMAIN-CONTAINING PROTEIN 5A"/>
    <property type="match status" value="1"/>
</dbReference>
<dbReference type="Pfam" id="PF13768">
    <property type="entry name" value="VWA_3"/>
    <property type="match status" value="1"/>
</dbReference>
<evidence type="ECO:0000259" key="2">
    <source>
        <dbReference type="PROSITE" id="PS50234"/>
    </source>
</evidence>
<evidence type="ECO:0000313" key="4">
    <source>
        <dbReference type="Proteomes" id="UP001470230"/>
    </source>
</evidence>
<name>A0ABR2KXF8_9EUKA</name>
<organism evidence="3 4">
    <name type="scientific">Tritrichomonas musculus</name>
    <dbReference type="NCBI Taxonomy" id="1915356"/>
    <lineage>
        <taxon>Eukaryota</taxon>
        <taxon>Metamonada</taxon>
        <taxon>Parabasalia</taxon>
        <taxon>Tritrichomonadida</taxon>
        <taxon>Tritrichomonadidae</taxon>
        <taxon>Tritrichomonas</taxon>
    </lineage>
</organism>
<dbReference type="EMBL" id="JAPFFF010000002">
    <property type="protein sequence ID" value="KAK8895738.1"/>
    <property type="molecule type" value="Genomic_DNA"/>
</dbReference>